<keyword evidence="3" id="KW-1185">Reference proteome</keyword>
<accession>A0A1W6ZYQ1</accession>
<organism evidence="2 3">
    <name type="scientific">Pseudorhodoplanes sinuspersici</name>
    <dbReference type="NCBI Taxonomy" id="1235591"/>
    <lineage>
        <taxon>Bacteria</taxon>
        <taxon>Pseudomonadati</taxon>
        <taxon>Pseudomonadota</taxon>
        <taxon>Alphaproteobacteria</taxon>
        <taxon>Hyphomicrobiales</taxon>
        <taxon>Pseudorhodoplanes</taxon>
    </lineage>
</organism>
<feature type="compositionally biased region" description="Pro residues" evidence="1">
    <location>
        <begin position="109"/>
        <end position="132"/>
    </location>
</feature>
<feature type="compositionally biased region" description="Basic and acidic residues" evidence="1">
    <location>
        <begin position="194"/>
        <end position="204"/>
    </location>
</feature>
<dbReference type="AlphaFoldDB" id="A0A1W6ZYQ1"/>
<feature type="compositionally biased region" description="Pro residues" evidence="1">
    <location>
        <begin position="214"/>
        <end position="227"/>
    </location>
</feature>
<dbReference type="EMBL" id="CP021112">
    <property type="protein sequence ID" value="ARQ02539.1"/>
    <property type="molecule type" value="Genomic_DNA"/>
</dbReference>
<feature type="region of interest" description="Disordered" evidence="1">
    <location>
        <begin position="285"/>
        <end position="316"/>
    </location>
</feature>
<feature type="compositionally biased region" description="Low complexity" evidence="1">
    <location>
        <begin position="99"/>
        <end position="108"/>
    </location>
</feature>
<feature type="compositionally biased region" description="Basic and acidic residues" evidence="1">
    <location>
        <begin position="174"/>
        <end position="187"/>
    </location>
</feature>
<dbReference type="STRING" id="1235591.CAK95_28075"/>
<protein>
    <submittedName>
        <fullName evidence="2">Uncharacterized protein</fullName>
    </submittedName>
</protein>
<reference evidence="2 3" key="1">
    <citation type="submission" date="2017-05" db="EMBL/GenBank/DDBJ databases">
        <title>Full genome sequence of Pseudorhodoplanes sinuspersici.</title>
        <authorList>
            <person name="Dastgheib S.M.M."/>
            <person name="Shavandi M."/>
            <person name="Tirandaz H."/>
        </authorList>
    </citation>
    <scope>NUCLEOTIDE SEQUENCE [LARGE SCALE GENOMIC DNA]</scope>
    <source>
        <strain evidence="2 3">RIPI110</strain>
    </source>
</reference>
<dbReference type="Proteomes" id="UP000194137">
    <property type="component" value="Chromosome"/>
</dbReference>
<evidence type="ECO:0000313" key="3">
    <source>
        <dbReference type="Proteomes" id="UP000194137"/>
    </source>
</evidence>
<feature type="region of interest" description="Disordered" evidence="1">
    <location>
        <begin position="67"/>
        <end position="242"/>
    </location>
</feature>
<proteinExistence type="predicted"/>
<name>A0A1W6ZYQ1_9HYPH</name>
<dbReference type="RefSeq" id="WP_086090970.1">
    <property type="nucleotide sequence ID" value="NZ_CP021112.1"/>
</dbReference>
<dbReference type="OrthoDB" id="8442940at2"/>
<feature type="compositionally biased region" description="Pro residues" evidence="1">
    <location>
        <begin position="86"/>
        <end position="98"/>
    </location>
</feature>
<evidence type="ECO:0000313" key="2">
    <source>
        <dbReference type="EMBL" id="ARQ02539.1"/>
    </source>
</evidence>
<feature type="compositionally biased region" description="Pro residues" evidence="1">
    <location>
        <begin position="140"/>
        <end position="169"/>
    </location>
</feature>
<gene>
    <name evidence="2" type="ORF">CAK95_28075</name>
</gene>
<sequence length="497" mass="53463">MADYYPLIARAITGLDKNTGEARRALYERARTALVAQLRGTEPPLQESEITKERLALEEAIRKVEAEAARRSRIETAPQSPAAAPSAPPSPGPAPSAPRFPNAAAPAAKAPPRPAAPPPNGPAPAPSKPAPAAPDLGPKTLPPLPPRPSAQSAPPPKPSPFDAPPPPLGPSHRPPRDPFAEMQREFDQSLEPRLAQEDFGHEMHPQMGYRGGPPQDPSFRGPPPPRPPAEDLDEELEEDRRKPRSFGPLIKAAIAVVLLLAVAGVVYSQRAVITEFWQAFRGSATDVAKDSRPAQPAKQGSGKITDRLGGPSTQNGPAVAQKVVLYEEEPNDPQGKQFVGSAVWRTETVSPGPGRPPELAIRADVEIPERKMTMSFSIRRNTDQTLPASHTIEVMFNLPADFAPGGISNVPGVLMKQAEQTRGTPLAGLAVKVTNNFFLIGLSAVESDQARNIQLLKERAWFDIPIVYNNNRRAILAIEKGTPGERAFAEAFAAWKQ</sequence>
<evidence type="ECO:0000256" key="1">
    <source>
        <dbReference type="SAM" id="MobiDB-lite"/>
    </source>
</evidence>
<dbReference type="KEGG" id="psin:CAK95_28075"/>